<dbReference type="Proteomes" id="UP000319130">
    <property type="component" value="Unassembled WGS sequence"/>
</dbReference>
<reference evidence="2 3" key="1">
    <citation type="submission" date="2019-03" db="EMBL/GenBank/DDBJ databases">
        <title>Metabolic potential of uncultured bacteria and archaea associated with petroleum seepage in deep-sea sediments.</title>
        <authorList>
            <person name="Dong X."/>
            <person name="Hubert C."/>
        </authorList>
    </citation>
    <scope>NUCLEOTIDE SEQUENCE [LARGE SCALE GENOMIC DNA]</scope>
    <source>
        <strain evidence="2">E29_bin52</strain>
    </source>
</reference>
<protein>
    <recommendedName>
        <fullName evidence="1">IstB-like ATP-binding domain-containing protein</fullName>
    </recommendedName>
</protein>
<accession>A0A523W6V7</accession>
<gene>
    <name evidence="2" type="ORF">E3J48_03825</name>
</gene>
<evidence type="ECO:0000259" key="1">
    <source>
        <dbReference type="Pfam" id="PF01695"/>
    </source>
</evidence>
<dbReference type="InterPro" id="IPR002611">
    <property type="entry name" value="IstB_ATP-bd"/>
</dbReference>
<organism evidence="2 3">
    <name type="scientific">Aerophobetes bacterium</name>
    <dbReference type="NCBI Taxonomy" id="2030807"/>
    <lineage>
        <taxon>Bacteria</taxon>
        <taxon>Candidatus Aerophobota</taxon>
    </lineage>
</organism>
<sequence length="115" mass="12439">MTLNFNGTFASVIELLEKALRLFGGSPKKVLFDNAKQMVLEHLEGAIAKLKETVLELVTLPLLIKKRIISLLGAPGVGKRHLASTVGINTCTERYTVLFQSEDEVEGCLPVSSAG</sequence>
<dbReference type="GO" id="GO:0005524">
    <property type="term" value="F:ATP binding"/>
    <property type="evidence" value="ECO:0007669"/>
    <property type="project" value="InterPro"/>
</dbReference>
<dbReference type="EMBL" id="SOIZ01000163">
    <property type="protein sequence ID" value="TET62740.1"/>
    <property type="molecule type" value="Genomic_DNA"/>
</dbReference>
<feature type="domain" description="IstB-like ATP-binding" evidence="1">
    <location>
        <begin position="52"/>
        <end position="104"/>
    </location>
</feature>
<comment type="caution">
    <text evidence="2">The sequence shown here is derived from an EMBL/GenBank/DDBJ whole genome shotgun (WGS) entry which is preliminary data.</text>
</comment>
<dbReference type="AlphaFoldDB" id="A0A523W6V7"/>
<evidence type="ECO:0000313" key="3">
    <source>
        <dbReference type="Proteomes" id="UP000319130"/>
    </source>
</evidence>
<proteinExistence type="predicted"/>
<evidence type="ECO:0000313" key="2">
    <source>
        <dbReference type="EMBL" id="TET62740.1"/>
    </source>
</evidence>
<dbReference type="Pfam" id="PF01695">
    <property type="entry name" value="IstB_IS21"/>
    <property type="match status" value="1"/>
</dbReference>
<name>A0A523W6V7_UNCAE</name>